<sequence>MFVVNPVGRVGGLVVIWKEELKVKKKLFTSFTVELLIEDSEAKIEWWCICAYASADARIRKGQWEVVKRRGSLWGWFWAIMGDLNDITSNEEKWGGNPRVEIRFQDFNHFINSNDLVDIGYDGIPRTWCNNWGNGGEVKKMLDRILETKDWVGKFGKAKCTHVEMVASDHCMLVLDIKPGMRKWKRRFMFDKR</sequence>
<gene>
    <name evidence="2" type="primary">LOC140013543</name>
</gene>
<proteinExistence type="predicted"/>
<dbReference type="Proteomes" id="UP001652660">
    <property type="component" value="Chromosome 8c"/>
</dbReference>
<evidence type="ECO:0008006" key="3">
    <source>
        <dbReference type="Google" id="ProtNLM"/>
    </source>
</evidence>
<dbReference type="InterPro" id="IPR036691">
    <property type="entry name" value="Endo/exonu/phosph_ase_sf"/>
</dbReference>
<dbReference type="Gene3D" id="3.60.10.10">
    <property type="entry name" value="Endonuclease/exonuclease/phosphatase"/>
    <property type="match status" value="1"/>
</dbReference>
<evidence type="ECO:0000313" key="2">
    <source>
        <dbReference type="RefSeq" id="XP_071918953.1"/>
    </source>
</evidence>
<keyword evidence="1" id="KW-1185">Reference proteome</keyword>
<accession>A0ABM4VHE8</accession>
<protein>
    <recommendedName>
        <fullName evidence="3">Craniofacial development protein 2-like</fullName>
    </recommendedName>
</protein>
<dbReference type="PANTHER" id="PTHR33710:SF79">
    <property type="entry name" value="OS06G0205337 PROTEIN"/>
    <property type="match status" value="1"/>
</dbReference>
<name>A0ABM4VHE8_COFAR</name>
<dbReference type="GeneID" id="140013543"/>
<organism evidence="1 2">
    <name type="scientific">Coffea arabica</name>
    <name type="common">Arabian coffee</name>
    <dbReference type="NCBI Taxonomy" id="13443"/>
    <lineage>
        <taxon>Eukaryota</taxon>
        <taxon>Viridiplantae</taxon>
        <taxon>Streptophyta</taxon>
        <taxon>Embryophyta</taxon>
        <taxon>Tracheophyta</taxon>
        <taxon>Spermatophyta</taxon>
        <taxon>Magnoliopsida</taxon>
        <taxon>eudicotyledons</taxon>
        <taxon>Gunneridae</taxon>
        <taxon>Pentapetalae</taxon>
        <taxon>asterids</taxon>
        <taxon>lamiids</taxon>
        <taxon>Gentianales</taxon>
        <taxon>Rubiaceae</taxon>
        <taxon>Ixoroideae</taxon>
        <taxon>Gardenieae complex</taxon>
        <taxon>Bertiereae - Coffeeae clade</taxon>
        <taxon>Coffeeae</taxon>
        <taxon>Coffea</taxon>
    </lineage>
</organism>
<reference evidence="2" key="1">
    <citation type="submission" date="2025-08" db="UniProtKB">
        <authorList>
            <consortium name="RefSeq"/>
        </authorList>
    </citation>
    <scope>IDENTIFICATION</scope>
    <source>
        <tissue evidence="2">Leaves</tissue>
    </source>
</reference>
<evidence type="ECO:0000313" key="1">
    <source>
        <dbReference type="Proteomes" id="UP001652660"/>
    </source>
</evidence>
<dbReference type="PANTHER" id="PTHR33710">
    <property type="entry name" value="BNAC02G09200D PROTEIN"/>
    <property type="match status" value="1"/>
</dbReference>
<dbReference type="RefSeq" id="XP_071918953.1">
    <property type="nucleotide sequence ID" value="XM_072062852.1"/>
</dbReference>
<dbReference type="SUPFAM" id="SSF56219">
    <property type="entry name" value="DNase I-like"/>
    <property type="match status" value="1"/>
</dbReference>